<name>A0A897NZG3_9EURY</name>
<dbReference type="SMART" id="SM00271">
    <property type="entry name" value="DnaJ"/>
    <property type="match status" value="1"/>
</dbReference>
<dbReference type="EMBL" id="CP064791">
    <property type="protein sequence ID" value="QSG15446.1"/>
    <property type="molecule type" value="Genomic_DNA"/>
</dbReference>
<keyword evidence="1" id="KW-1133">Transmembrane helix</keyword>
<proteinExistence type="predicted"/>
<protein>
    <submittedName>
        <fullName evidence="3">DnaJ-class molecular chaperone</fullName>
    </submittedName>
</protein>
<gene>
    <name evidence="3" type="primary">cbpA2</name>
    <name evidence="3" type="ORF">HSEST_1927</name>
</gene>
<dbReference type="InterPro" id="IPR001623">
    <property type="entry name" value="DnaJ_domain"/>
</dbReference>
<dbReference type="GeneID" id="68858561"/>
<organism evidence="3 4">
    <name type="scientific">Halapricum desulfuricans</name>
    <dbReference type="NCBI Taxonomy" id="2841257"/>
    <lineage>
        <taxon>Archaea</taxon>
        <taxon>Methanobacteriati</taxon>
        <taxon>Methanobacteriota</taxon>
        <taxon>Stenosarchaea group</taxon>
        <taxon>Halobacteria</taxon>
        <taxon>Halobacteriales</taxon>
        <taxon>Haloarculaceae</taxon>
        <taxon>Halapricum</taxon>
    </lineage>
</organism>
<dbReference type="SUPFAM" id="SSF46565">
    <property type="entry name" value="Chaperone J-domain"/>
    <property type="match status" value="1"/>
</dbReference>
<accession>A0A897NZG3</accession>
<dbReference type="CDD" id="cd06257">
    <property type="entry name" value="DnaJ"/>
    <property type="match status" value="1"/>
</dbReference>
<keyword evidence="1" id="KW-0472">Membrane</keyword>
<keyword evidence="1" id="KW-0812">Transmembrane</keyword>
<dbReference type="Pfam" id="PF00226">
    <property type="entry name" value="DnaJ"/>
    <property type="match status" value="1"/>
</dbReference>
<evidence type="ECO:0000256" key="1">
    <source>
        <dbReference type="SAM" id="Phobius"/>
    </source>
</evidence>
<reference evidence="3 4" key="1">
    <citation type="submission" date="2020-11" db="EMBL/GenBank/DDBJ databases">
        <title>Carbohydrate-dependent, anaerobic sulfur respiration: A novel catabolism in halophilic archaea.</title>
        <authorList>
            <person name="Sorokin D.Y."/>
            <person name="Messina E."/>
            <person name="Smedile F."/>
            <person name="La Cono V."/>
            <person name="Hallsworth J.E."/>
            <person name="Yakimov M.M."/>
        </authorList>
    </citation>
    <scope>NUCLEOTIDE SEQUENCE [LARGE SCALE GENOMIC DNA]</scope>
    <source>
        <strain evidence="3 4">HSR-Est</strain>
    </source>
</reference>
<evidence type="ECO:0000259" key="2">
    <source>
        <dbReference type="PROSITE" id="PS50076"/>
    </source>
</evidence>
<sequence>MLDSLAQLPSWLVVGTALGLACSLAVAGLFVLTDRLTGADRPSGSGDSEARRRSEIRAYLGRIGEQFIEDHTVADQRVAFYLPERAVAITFDARTYFRLVGTGTAPVLVEHELPGVALGARLPFETPAESAGPAGHPAAAAFARLGVPVGAPLADVRDAYRERVKEVHPDQGGDEVAFREVRDAYTTARQYTGD</sequence>
<dbReference type="Gene3D" id="1.10.287.110">
    <property type="entry name" value="DnaJ domain"/>
    <property type="match status" value="1"/>
</dbReference>
<dbReference type="PROSITE" id="PS50076">
    <property type="entry name" value="DNAJ_2"/>
    <property type="match status" value="1"/>
</dbReference>
<evidence type="ECO:0000313" key="4">
    <source>
        <dbReference type="Proteomes" id="UP000663292"/>
    </source>
</evidence>
<dbReference type="InterPro" id="IPR036869">
    <property type="entry name" value="J_dom_sf"/>
</dbReference>
<dbReference type="Proteomes" id="UP000663292">
    <property type="component" value="Chromosome"/>
</dbReference>
<dbReference type="AlphaFoldDB" id="A0A897NZG3"/>
<dbReference type="RefSeq" id="WP_229120715.1">
    <property type="nucleotide sequence ID" value="NZ_CP064791.1"/>
</dbReference>
<feature type="transmembrane region" description="Helical" evidence="1">
    <location>
        <begin position="12"/>
        <end position="32"/>
    </location>
</feature>
<feature type="domain" description="J" evidence="2">
    <location>
        <begin position="140"/>
        <end position="193"/>
    </location>
</feature>
<keyword evidence="4" id="KW-1185">Reference proteome</keyword>
<evidence type="ECO:0000313" key="3">
    <source>
        <dbReference type="EMBL" id="QSG15446.1"/>
    </source>
</evidence>